<organism evidence="1 2">
    <name type="scientific">Mesorhizobium shangrilense</name>
    <dbReference type="NCBI Taxonomy" id="460060"/>
    <lineage>
        <taxon>Bacteria</taxon>
        <taxon>Pseudomonadati</taxon>
        <taxon>Pseudomonadota</taxon>
        <taxon>Alphaproteobacteria</taxon>
        <taxon>Hyphomicrobiales</taxon>
        <taxon>Phyllobacteriaceae</taxon>
        <taxon>Mesorhizobium</taxon>
    </lineage>
</organism>
<accession>A0ABV2DQI5</accession>
<dbReference type="InterPro" id="IPR007948">
    <property type="entry name" value="DUF736"/>
</dbReference>
<proteinExistence type="predicted"/>
<name>A0ABV2DQI5_9HYPH</name>
<reference evidence="1 2" key="1">
    <citation type="submission" date="2024-06" db="EMBL/GenBank/DDBJ databases">
        <authorList>
            <person name="Kim D.-U."/>
        </authorList>
    </citation>
    <scope>NUCLEOTIDE SEQUENCE [LARGE SCALE GENOMIC DNA]</scope>
    <source>
        <strain evidence="1 2">KACC15460</strain>
    </source>
</reference>
<protein>
    <submittedName>
        <fullName evidence="1">DUF736 domain-containing protein</fullName>
    </submittedName>
</protein>
<evidence type="ECO:0000313" key="2">
    <source>
        <dbReference type="Proteomes" id="UP001548832"/>
    </source>
</evidence>
<sequence length="108" mass="11590">MSATIARLTANEKGFTGTLATLAIRCPISIVENVKSSNESQEPDYRVVASRNGFELGAAWVRTSQRTGAEYISVSLRAPEFGTLYANIAPAPGGKEGEFVMIWNPPAN</sequence>
<dbReference type="Proteomes" id="UP001548832">
    <property type="component" value="Unassembled WGS sequence"/>
</dbReference>
<keyword evidence="2" id="KW-1185">Reference proteome</keyword>
<evidence type="ECO:0000313" key="1">
    <source>
        <dbReference type="EMBL" id="MET2832276.1"/>
    </source>
</evidence>
<gene>
    <name evidence="1" type="ORF">ABVQ20_35575</name>
</gene>
<dbReference type="EMBL" id="JBEWSZ010000008">
    <property type="protein sequence ID" value="MET2832276.1"/>
    <property type="molecule type" value="Genomic_DNA"/>
</dbReference>
<dbReference type="Pfam" id="PF05284">
    <property type="entry name" value="DUF736"/>
    <property type="match status" value="1"/>
</dbReference>
<comment type="caution">
    <text evidence="1">The sequence shown here is derived from an EMBL/GenBank/DDBJ whole genome shotgun (WGS) entry which is preliminary data.</text>
</comment>
<dbReference type="RefSeq" id="WP_354464499.1">
    <property type="nucleotide sequence ID" value="NZ_JBEWSZ010000008.1"/>
</dbReference>